<dbReference type="InterPro" id="IPR027417">
    <property type="entry name" value="P-loop_NTPase"/>
</dbReference>
<comment type="caution">
    <text evidence="1">The sequence shown here is derived from an EMBL/GenBank/DDBJ whole genome shotgun (WGS) entry which is preliminary data.</text>
</comment>
<keyword evidence="2" id="KW-1185">Reference proteome</keyword>
<dbReference type="OrthoDB" id="9811893at2"/>
<dbReference type="STRING" id="1089455.MOPEL_003_00100"/>
<dbReference type="eggNOG" id="ENOG5031QWP">
    <property type="taxonomic scope" value="Bacteria"/>
</dbReference>
<gene>
    <name evidence="1" type="ORF">MOPEL_003_00100</name>
</gene>
<dbReference type="Gene3D" id="3.40.50.300">
    <property type="entry name" value="P-loop containing nucleotide triphosphate hydrolases"/>
    <property type="match status" value="1"/>
</dbReference>
<organism evidence="1 2">
    <name type="scientific">Mobilicoccus pelagius NBRC 104925</name>
    <dbReference type="NCBI Taxonomy" id="1089455"/>
    <lineage>
        <taxon>Bacteria</taxon>
        <taxon>Bacillati</taxon>
        <taxon>Actinomycetota</taxon>
        <taxon>Actinomycetes</taxon>
        <taxon>Micrococcales</taxon>
        <taxon>Dermatophilaceae</taxon>
        <taxon>Mobilicoccus</taxon>
    </lineage>
</organism>
<keyword evidence="1" id="KW-0808">Transferase</keyword>
<reference evidence="1 2" key="1">
    <citation type="submission" date="2012-02" db="EMBL/GenBank/DDBJ databases">
        <title>Whole genome shotgun sequence of Mobilicoccus pelagius NBRC 104925.</title>
        <authorList>
            <person name="Yoshida Y."/>
            <person name="Hosoyama A."/>
            <person name="Tsuchikane K."/>
            <person name="Katsumata H."/>
            <person name="Yamazaki S."/>
            <person name="Fujita N."/>
        </authorList>
    </citation>
    <scope>NUCLEOTIDE SEQUENCE [LARGE SCALE GENOMIC DNA]</scope>
    <source>
        <strain evidence="1 2">NBRC 104925</strain>
    </source>
</reference>
<proteinExistence type="predicted"/>
<dbReference type="GO" id="GO:0016740">
    <property type="term" value="F:transferase activity"/>
    <property type="evidence" value="ECO:0007669"/>
    <property type="project" value="UniProtKB-KW"/>
</dbReference>
<protein>
    <submittedName>
        <fullName evidence="1">Putative phosphotransferase</fullName>
    </submittedName>
</protein>
<sequence length="174" mass="17857">MTETPTATDRPAEDAEGRLFVLTGPGADDVARALTAALPRAASVDGAVVEAMFTGEGGVAPSDARTELERRYLRYTAGIALADSFRFAGYDAVVAEDVPGEHLEAYLDFAEPAPVHLVHLTGGAESADDTGAAGDAGPGRGLVLAGDEPRALAAQIVERADEARVDPPAADAQD</sequence>
<dbReference type="EMBL" id="BAFE01000003">
    <property type="protein sequence ID" value="GAB46987.1"/>
    <property type="molecule type" value="Genomic_DNA"/>
</dbReference>
<dbReference type="AlphaFoldDB" id="H5UMM9"/>
<accession>H5UMM9</accession>
<dbReference type="Proteomes" id="UP000004367">
    <property type="component" value="Unassembled WGS sequence"/>
</dbReference>
<name>H5UMM9_9MICO</name>
<evidence type="ECO:0000313" key="2">
    <source>
        <dbReference type="Proteomes" id="UP000004367"/>
    </source>
</evidence>
<evidence type="ECO:0000313" key="1">
    <source>
        <dbReference type="EMBL" id="GAB46987.1"/>
    </source>
</evidence>
<dbReference type="RefSeq" id="WP_009480885.1">
    <property type="nucleotide sequence ID" value="NZ_BAFE01000003.1"/>
</dbReference>